<gene>
    <name evidence="1" type="ORF">B0H15DRAFT_864379</name>
</gene>
<keyword evidence="2" id="KW-1185">Reference proteome</keyword>
<protein>
    <submittedName>
        <fullName evidence="1">Uncharacterized protein</fullName>
    </submittedName>
</protein>
<sequence length="393" mass="42954">MPARISFPEVPVHPDLFKILRGYASLVSPHHLQIPFHLEAQAIHDFFVLHILTSAHFKTYPPAVQYQKAFWKWTIPHLEKSIGEADPDLELEVDARVYNHYLGLLNFSGDPQAPGLTGERPPAESYITHFWRGDAEAHPDGLVDLNTYETTTLLEARTLVEGGTTGLRTWRAARVLAAHLVRNPALVQHTRILELGAGSGFLGCVVAALQLGSPRHKAASSTGALWLSDINDTVLARCRDNLRLTCNSSSAHPSTRCVFLDWAAALEPDPEPLASLLHDKIDADLILGADIVFDPYLIPALVGVLRLALQPRSHLRERSALIALTIRNPATMQQFIEAVLASGLILENLPPETKAAHDQVFGQPGEESGGDASSGVYIYRITSRPTSVATSAI</sequence>
<name>A0AAD6TW15_9AGAR</name>
<dbReference type="PANTHER" id="PTHR14614">
    <property type="entry name" value="HEPATOCELLULAR CARCINOMA-ASSOCIATED ANTIGEN"/>
    <property type="match status" value="1"/>
</dbReference>
<dbReference type="InterPro" id="IPR029063">
    <property type="entry name" value="SAM-dependent_MTases_sf"/>
</dbReference>
<evidence type="ECO:0000313" key="1">
    <source>
        <dbReference type="EMBL" id="KAJ7076387.1"/>
    </source>
</evidence>
<dbReference type="AlphaFoldDB" id="A0AAD6TW15"/>
<dbReference type="Proteomes" id="UP001222325">
    <property type="component" value="Unassembled WGS sequence"/>
</dbReference>
<dbReference type="SUPFAM" id="SSF53335">
    <property type="entry name" value="S-adenosyl-L-methionine-dependent methyltransferases"/>
    <property type="match status" value="1"/>
</dbReference>
<dbReference type="Pfam" id="PF10294">
    <property type="entry name" value="Methyltransf_16"/>
    <property type="match status" value="1"/>
</dbReference>
<organism evidence="1 2">
    <name type="scientific">Mycena belliarum</name>
    <dbReference type="NCBI Taxonomy" id="1033014"/>
    <lineage>
        <taxon>Eukaryota</taxon>
        <taxon>Fungi</taxon>
        <taxon>Dikarya</taxon>
        <taxon>Basidiomycota</taxon>
        <taxon>Agaricomycotina</taxon>
        <taxon>Agaricomycetes</taxon>
        <taxon>Agaricomycetidae</taxon>
        <taxon>Agaricales</taxon>
        <taxon>Marasmiineae</taxon>
        <taxon>Mycenaceae</taxon>
        <taxon>Mycena</taxon>
    </lineage>
</organism>
<dbReference type="InterPro" id="IPR019410">
    <property type="entry name" value="Methyltransf_16"/>
</dbReference>
<comment type="caution">
    <text evidence="1">The sequence shown here is derived from an EMBL/GenBank/DDBJ whole genome shotgun (WGS) entry which is preliminary data.</text>
</comment>
<dbReference type="GO" id="GO:0008757">
    <property type="term" value="F:S-adenosylmethionine-dependent methyltransferase activity"/>
    <property type="evidence" value="ECO:0007669"/>
    <property type="project" value="UniProtKB-ARBA"/>
</dbReference>
<proteinExistence type="predicted"/>
<dbReference type="Gene3D" id="3.40.50.150">
    <property type="entry name" value="Vaccinia Virus protein VP39"/>
    <property type="match status" value="1"/>
</dbReference>
<reference evidence="1" key="1">
    <citation type="submission" date="2023-03" db="EMBL/GenBank/DDBJ databases">
        <title>Massive genome expansion in bonnet fungi (Mycena s.s.) driven by repeated elements and novel gene families across ecological guilds.</title>
        <authorList>
            <consortium name="Lawrence Berkeley National Laboratory"/>
            <person name="Harder C.B."/>
            <person name="Miyauchi S."/>
            <person name="Viragh M."/>
            <person name="Kuo A."/>
            <person name="Thoen E."/>
            <person name="Andreopoulos B."/>
            <person name="Lu D."/>
            <person name="Skrede I."/>
            <person name="Drula E."/>
            <person name="Henrissat B."/>
            <person name="Morin E."/>
            <person name="Kohler A."/>
            <person name="Barry K."/>
            <person name="LaButti K."/>
            <person name="Morin E."/>
            <person name="Salamov A."/>
            <person name="Lipzen A."/>
            <person name="Mereny Z."/>
            <person name="Hegedus B."/>
            <person name="Baldrian P."/>
            <person name="Stursova M."/>
            <person name="Weitz H."/>
            <person name="Taylor A."/>
            <person name="Grigoriev I.V."/>
            <person name="Nagy L.G."/>
            <person name="Martin F."/>
            <person name="Kauserud H."/>
        </authorList>
    </citation>
    <scope>NUCLEOTIDE SEQUENCE</scope>
    <source>
        <strain evidence="1">CBHHK173m</strain>
    </source>
</reference>
<evidence type="ECO:0000313" key="2">
    <source>
        <dbReference type="Proteomes" id="UP001222325"/>
    </source>
</evidence>
<accession>A0AAD6TW15</accession>
<dbReference type="PANTHER" id="PTHR14614:SF130">
    <property type="entry name" value="PROTEIN-LYSINE N-METHYLTRANSFERASE EEF2KMT"/>
    <property type="match status" value="1"/>
</dbReference>
<dbReference type="EMBL" id="JARJCN010000082">
    <property type="protein sequence ID" value="KAJ7076387.1"/>
    <property type="molecule type" value="Genomic_DNA"/>
</dbReference>